<protein>
    <submittedName>
        <fullName evidence="1">GLPGLI family protein</fullName>
    </submittedName>
</protein>
<proteinExistence type="predicted"/>
<dbReference type="Proteomes" id="UP000297149">
    <property type="component" value="Chromosome"/>
</dbReference>
<dbReference type="NCBIfam" id="TIGR01200">
    <property type="entry name" value="GLPGLI"/>
    <property type="match status" value="1"/>
</dbReference>
<accession>A0A4P7W0V5</accession>
<dbReference type="KEGG" id="ddb:E7747_01295"/>
<dbReference type="EMBL" id="CP039396">
    <property type="protein sequence ID" value="QCD41055.1"/>
    <property type="molecule type" value="Genomic_DNA"/>
</dbReference>
<dbReference type="InterPro" id="IPR005901">
    <property type="entry name" value="GLPGLI"/>
</dbReference>
<keyword evidence="2" id="KW-1185">Reference proteome</keyword>
<evidence type="ECO:0000313" key="2">
    <source>
        <dbReference type="Proteomes" id="UP000297149"/>
    </source>
</evidence>
<evidence type="ECO:0000313" key="1">
    <source>
        <dbReference type="EMBL" id="QCD41055.1"/>
    </source>
</evidence>
<dbReference type="AlphaFoldDB" id="A0A4P7W0V5"/>
<sequence length="224" mass="25840">MQNILKYTVMKYLLSLLFVFMWITSAAQETCSRIIDRATPVDTARYKVTYSLKYKFHPDQKDIFNDTRIVQIGKRNVKDYSDIINHFDSLATEQIRRGADSYSNVSGNPWPLEIIRPIRGTTADLKYRLSISTFLDYSDSVPVIKWEFLPDEIESILDYECSKASCEFAGRKYTAWFTSDIPLPFGPYKFGGLPGLILKIEDSEHQYVWEAIGFENTNVPIRSG</sequence>
<dbReference type="Pfam" id="PF09697">
    <property type="entry name" value="Porph_ging"/>
    <property type="match status" value="1"/>
</dbReference>
<name>A0A4P7W0V5_9BACT</name>
<organism evidence="1 2">
    <name type="scientific">Duncaniella dubosii</name>
    <dbReference type="NCBI Taxonomy" id="2518971"/>
    <lineage>
        <taxon>Bacteria</taxon>
        <taxon>Pseudomonadati</taxon>
        <taxon>Bacteroidota</taxon>
        <taxon>Bacteroidia</taxon>
        <taxon>Bacteroidales</taxon>
        <taxon>Muribaculaceae</taxon>
        <taxon>Duncaniella</taxon>
    </lineage>
</organism>
<reference evidence="2" key="1">
    <citation type="submission" date="2019-02" db="EMBL/GenBank/DDBJ databases">
        <title>Isolation and identification of novel species under the genus Muribaculum.</title>
        <authorList>
            <person name="Miyake S."/>
            <person name="Ding Y."/>
            <person name="Low A."/>
            <person name="Soh M."/>
            <person name="Seedorf H."/>
        </authorList>
    </citation>
    <scope>NUCLEOTIDE SEQUENCE [LARGE SCALE GENOMIC DNA]</scope>
    <source>
        <strain evidence="2">H5</strain>
    </source>
</reference>
<gene>
    <name evidence="1" type="ORF">E7747_01295</name>
</gene>